<sequence length="384" mass="44286">IATVSRIHCSGNQDRQSRDIQAVGIETDHRLVSVKISTEEAPTIGHGRWRWPVWLIRDKELSRFIQEEGIKLQDEMESIKENEARGQRHPTHNAQTLWANFKAKIGKKAKERARVTRPKLQNEIDELIIQRTLINDADPEQVSEDEKLLSSAVLTEKIQQLKKKQHHTSRLTAQVRNRLEGEVIGTYWTAINKPKKPRDIILRLKKDSNPTEPPKYETNSKRMATMACDYHDKIQNARERFPTGVREEKITAVLGRITKTVTPEQADSLKKKLTLEDVRYALRQSANNRAPGLDGIIYEVWRILDQRYESFKATDRPAFNVLGALLRVYNDIEGHGMVAGTRFSESWMCPLYKKNDRADIANYRPISLLNTDYKIFTKALAIKL</sequence>
<dbReference type="PANTHER" id="PTHR19446">
    <property type="entry name" value="REVERSE TRANSCRIPTASES"/>
    <property type="match status" value="1"/>
</dbReference>
<feature type="non-terminal residue" evidence="1">
    <location>
        <position position="1"/>
    </location>
</feature>
<evidence type="ECO:0000313" key="2">
    <source>
        <dbReference type="Proteomes" id="UP001218188"/>
    </source>
</evidence>
<keyword evidence="2" id="KW-1185">Reference proteome</keyword>
<reference evidence="1" key="1">
    <citation type="submission" date="2023-03" db="EMBL/GenBank/DDBJ databases">
        <title>Massive genome expansion in bonnet fungi (Mycena s.s.) driven by repeated elements and novel gene families across ecological guilds.</title>
        <authorList>
            <consortium name="Lawrence Berkeley National Laboratory"/>
            <person name="Harder C.B."/>
            <person name="Miyauchi S."/>
            <person name="Viragh M."/>
            <person name="Kuo A."/>
            <person name="Thoen E."/>
            <person name="Andreopoulos B."/>
            <person name="Lu D."/>
            <person name="Skrede I."/>
            <person name="Drula E."/>
            <person name="Henrissat B."/>
            <person name="Morin E."/>
            <person name="Kohler A."/>
            <person name="Barry K."/>
            <person name="LaButti K."/>
            <person name="Morin E."/>
            <person name="Salamov A."/>
            <person name="Lipzen A."/>
            <person name="Mereny Z."/>
            <person name="Hegedus B."/>
            <person name="Baldrian P."/>
            <person name="Stursova M."/>
            <person name="Weitz H."/>
            <person name="Taylor A."/>
            <person name="Grigoriev I.V."/>
            <person name="Nagy L.G."/>
            <person name="Martin F."/>
            <person name="Kauserud H."/>
        </authorList>
    </citation>
    <scope>NUCLEOTIDE SEQUENCE</scope>
    <source>
        <strain evidence="1">CBHHK200</strain>
    </source>
</reference>
<evidence type="ECO:0000313" key="1">
    <source>
        <dbReference type="EMBL" id="KAJ7044166.1"/>
    </source>
</evidence>
<gene>
    <name evidence="1" type="ORF">C8F04DRAFT_905690</name>
</gene>
<comment type="caution">
    <text evidence="1">The sequence shown here is derived from an EMBL/GenBank/DDBJ whole genome shotgun (WGS) entry which is preliminary data.</text>
</comment>
<protein>
    <recommendedName>
        <fullName evidence="3">Reverse transcriptase</fullName>
    </recommendedName>
</protein>
<evidence type="ECO:0008006" key="3">
    <source>
        <dbReference type="Google" id="ProtNLM"/>
    </source>
</evidence>
<proteinExistence type="predicted"/>
<dbReference type="Proteomes" id="UP001218188">
    <property type="component" value="Unassembled WGS sequence"/>
</dbReference>
<accession>A0AAD6XDN2</accession>
<feature type="non-terminal residue" evidence="1">
    <location>
        <position position="384"/>
    </location>
</feature>
<name>A0AAD6XDN2_9AGAR</name>
<organism evidence="1 2">
    <name type="scientific">Mycena alexandri</name>
    <dbReference type="NCBI Taxonomy" id="1745969"/>
    <lineage>
        <taxon>Eukaryota</taxon>
        <taxon>Fungi</taxon>
        <taxon>Dikarya</taxon>
        <taxon>Basidiomycota</taxon>
        <taxon>Agaricomycotina</taxon>
        <taxon>Agaricomycetes</taxon>
        <taxon>Agaricomycetidae</taxon>
        <taxon>Agaricales</taxon>
        <taxon>Marasmiineae</taxon>
        <taxon>Mycenaceae</taxon>
        <taxon>Mycena</taxon>
    </lineage>
</organism>
<dbReference type="EMBL" id="JARJCM010000008">
    <property type="protein sequence ID" value="KAJ7044166.1"/>
    <property type="molecule type" value="Genomic_DNA"/>
</dbReference>
<dbReference type="AlphaFoldDB" id="A0AAD6XDN2"/>